<keyword evidence="2" id="KW-1133">Transmembrane helix</keyword>
<feature type="transmembrane region" description="Helical" evidence="2">
    <location>
        <begin position="863"/>
        <end position="882"/>
    </location>
</feature>
<evidence type="ECO:0000256" key="2">
    <source>
        <dbReference type="SAM" id="Phobius"/>
    </source>
</evidence>
<evidence type="ECO:0000313" key="3">
    <source>
        <dbReference type="EMBL" id="DBA04928.1"/>
    </source>
</evidence>
<feature type="region of interest" description="Disordered" evidence="1">
    <location>
        <begin position="1142"/>
        <end position="1256"/>
    </location>
</feature>
<feature type="compositionally biased region" description="Basic and acidic residues" evidence="1">
    <location>
        <begin position="1096"/>
        <end position="1109"/>
    </location>
</feature>
<keyword evidence="2" id="KW-0812">Transmembrane</keyword>
<comment type="caution">
    <text evidence="3">The sequence shown here is derived from an EMBL/GenBank/DDBJ whole genome shotgun (WGS) entry which is preliminary data.</text>
</comment>
<dbReference type="AlphaFoldDB" id="A0AAV2ZD37"/>
<feature type="compositionally biased region" description="Basic residues" evidence="1">
    <location>
        <begin position="1069"/>
        <end position="1078"/>
    </location>
</feature>
<feature type="compositionally biased region" description="Basic and acidic residues" evidence="1">
    <location>
        <begin position="1230"/>
        <end position="1241"/>
    </location>
</feature>
<evidence type="ECO:0000313" key="4">
    <source>
        <dbReference type="Proteomes" id="UP001146120"/>
    </source>
</evidence>
<name>A0AAV2ZD37_9STRA</name>
<feature type="region of interest" description="Disordered" evidence="1">
    <location>
        <begin position="1053"/>
        <end position="1121"/>
    </location>
</feature>
<protein>
    <submittedName>
        <fullName evidence="3">Uncharacterized protein</fullName>
    </submittedName>
</protein>
<reference evidence="3" key="1">
    <citation type="submission" date="2022-11" db="EMBL/GenBank/DDBJ databases">
        <authorList>
            <person name="Morgan W.R."/>
            <person name="Tartar A."/>
        </authorList>
    </citation>
    <scope>NUCLEOTIDE SEQUENCE</scope>
    <source>
        <strain evidence="3">ARSEF 373</strain>
    </source>
</reference>
<gene>
    <name evidence="3" type="ORF">N0F65_006930</name>
</gene>
<feature type="compositionally biased region" description="Polar residues" evidence="1">
    <location>
        <begin position="1201"/>
        <end position="1213"/>
    </location>
</feature>
<organism evidence="3 4">
    <name type="scientific">Lagenidium giganteum</name>
    <dbReference type="NCBI Taxonomy" id="4803"/>
    <lineage>
        <taxon>Eukaryota</taxon>
        <taxon>Sar</taxon>
        <taxon>Stramenopiles</taxon>
        <taxon>Oomycota</taxon>
        <taxon>Peronosporomycetes</taxon>
        <taxon>Pythiales</taxon>
        <taxon>Pythiaceae</taxon>
    </lineage>
</organism>
<feature type="transmembrane region" description="Helical" evidence="2">
    <location>
        <begin position="931"/>
        <end position="951"/>
    </location>
</feature>
<dbReference type="EMBL" id="DAKRPA010000004">
    <property type="protein sequence ID" value="DBA04928.1"/>
    <property type="molecule type" value="Genomic_DNA"/>
</dbReference>
<keyword evidence="4" id="KW-1185">Reference proteome</keyword>
<feature type="compositionally biased region" description="Low complexity" evidence="1">
    <location>
        <begin position="1143"/>
        <end position="1152"/>
    </location>
</feature>
<proteinExistence type="predicted"/>
<sequence>MRTPKSVAWKALAMCIVLGQALWALAIPIKNVVVMSNPSFIDDTEETITNATYPGCNHAMPTLSGQQVLQLVQEVLDLSVGDTTIRRKFEEKGDFTIDDLASILHPDQHKTFGLYYGLVLQSSEVLAAKYTPRQETIIIKNPKTNKDTTITLSCSEDKAVLKGMLCTDGITGGPCDDSSWQQCIRPLLLGEHLPHDLVEEVNERHEADTVLPSSRGANNRRDIDRIELGRRCRTYQDINAVYNPYRLDTPFSDDNNLVMPDESTFWANDGAYLSNGKTKIESCATSEMVLGYIYTRRYVIDMVQTQLLAQGLYQVDKNLVETKQFIKDRTKPIFDTTLSVTIGAGFTSFTDIVRRLAKVEMTEKAVSSVLLKRDRAMQGAMLMGSSIRHIWHLCRYPNSFYSYMTPEVRGDTLYLDYMQIGSWHSGFNGMKFDFTRNVMAVIKLSERTPSEGTGISEDWFKREQDFADWYRMYEVKSGGLVDLVIKYFGTMNVDAAKQTQCYQGLLRKIAQVSWIMALRAKPVMNHLVYTAMEAGGDPAGWTLKQMLLDEIVVENPYGYRSSIPYVRTTISPDTGNVWPMIPLLNALRIGLGSVQLKSLLLTQMNATYNALIELEAGNTQFRDVVFCPIGNGNLGVTKNDDKSTMYNKIYPSLQLVINDLIDGVADIHTQMEKDVAPVQVRQEIVKYNRHHAIFNYEGSPVFWQNNALQVGLIRLATKEAPFPSDLDRLKSTLVCYNTLELRYLNVSSKCWNELNSVGETRTMQNSEGLRVITFSTWSMGVVLNIIGAYVAINYTYVLIRSWILSGRKVVPLELALNMDIQSVGVLNLSRVAIMAFGVVPLIVSYHLPADDEFKKKNTTTYPNWFVEVVVALSMTWFVRLGMELGRYCIHLEFFNNWFFVATTRIRNVIVVFVWLVRLGIPVEQGDFNNGILKLSVSCGVSIILGFILVVLSKFFRSEGMAARDNLSMLFAQVHLNRAWHGTLGQSPHGWSHLGLLFEGWEVVRNPKGAMGLVKSCYVSLTATRETLASAMDFQIFEELCGTTQRRNTRHSMSLLASSMVGRRSSSAARRSRNQRLSKRGSAPADVSLSKTQTDGVELKAKGARKDTSNDHSYTGSSDKRQVGVVTPITTLADDESQIEVLTANAARPNNAPVVKKAPSTTHKNRKDQPAFDNIRPPDANGSDADADDDRQQDEHEADHQVTGNVSRASNIGGSHSKHDPSQTGNATGDTSKDTDAEDSHSMYDSATGDTKKRNKY</sequence>
<accession>A0AAV2ZD37</accession>
<feature type="transmembrane region" description="Helical" evidence="2">
    <location>
        <begin position="777"/>
        <end position="799"/>
    </location>
</feature>
<reference evidence="3" key="2">
    <citation type="journal article" date="2023" name="Microbiol Resour">
        <title>Decontamination and Annotation of the Draft Genome Sequence of the Oomycete Lagenidium giganteum ARSEF 373.</title>
        <authorList>
            <person name="Morgan W.R."/>
            <person name="Tartar A."/>
        </authorList>
    </citation>
    <scope>NUCLEOTIDE SEQUENCE</scope>
    <source>
        <strain evidence="3">ARSEF 373</strain>
    </source>
</reference>
<dbReference type="Proteomes" id="UP001146120">
    <property type="component" value="Unassembled WGS sequence"/>
</dbReference>
<keyword evidence="2" id="KW-0472">Membrane</keyword>
<feature type="transmembrane region" description="Helical" evidence="2">
    <location>
        <begin position="894"/>
        <end position="916"/>
    </location>
</feature>
<feature type="transmembrane region" description="Helical" evidence="2">
    <location>
        <begin position="820"/>
        <end position="843"/>
    </location>
</feature>
<evidence type="ECO:0000256" key="1">
    <source>
        <dbReference type="SAM" id="MobiDB-lite"/>
    </source>
</evidence>
<feature type="compositionally biased region" description="Low complexity" evidence="1">
    <location>
        <begin position="1056"/>
        <end position="1068"/>
    </location>
</feature>